<sequence length="407" mass="46823">METWMSRDTPNFLAIRFVKFCVVTKLFLAPTRRLFRTLFLTKPMQSTGIKRSHHLCLPRLGFPRLVASQRAHHPRMTAGSLGLFVASVLLGGIPLSGHLSAQEPGKEDASSQSQTQFAPGVVTVIPPAPDPKETFDGPLTLQSMIDAHPEISWEATGDHTDGRPHFDPRSRTLQAMLKQVILRREIYCFEFSFKPLRQIYLDIPRPDGRMQRKLVQYMVYRVRYRGGDMRPAADDMEKPIYRRIESVSYNSRRLFPMFVLEDHESKKQFTDQILPTAVDRIAIREQITAPLYNNVEISRVKVPRTKDDDAPGVWGVATWVDVDPNVDFFSVNVFGLTNAFEQDGEGADAPYRRKALMLNFFRPGDSMDQLSDRVRFGVPAYEDEKDQSYILEKYGLDKRLDYRWVFR</sequence>
<name>M5U3A2_9BACT</name>
<accession>M5U3A2</accession>
<reference evidence="2 3" key="1">
    <citation type="journal article" date="2013" name="Mar. Genomics">
        <title>Expression of sulfatases in Rhodopirellula baltica and the diversity of sulfatases in the genus Rhodopirellula.</title>
        <authorList>
            <person name="Wegner C.E."/>
            <person name="Richter-Heitmann T."/>
            <person name="Klindworth A."/>
            <person name="Klockow C."/>
            <person name="Richter M."/>
            <person name="Achstetter T."/>
            <person name="Glockner F.O."/>
            <person name="Harder J."/>
        </authorList>
    </citation>
    <scope>NUCLEOTIDE SEQUENCE [LARGE SCALE GENOMIC DNA]</scope>
    <source>
        <strain evidence="2 3">SM41</strain>
    </source>
</reference>
<feature type="transmembrane region" description="Helical" evidence="1">
    <location>
        <begin position="12"/>
        <end position="29"/>
    </location>
</feature>
<comment type="caution">
    <text evidence="2">The sequence shown here is derived from an EMBL/GenBank/DDBJ whole genome shotgun (WGS) entry which is preliminary data.</text>
</comment>
<dbReference type="AlphaFoldDB" id="M5U3A2"/>
<keyword evidence="1" id="KW-0812">Transmembrane</keyword>
<organism evidence="2 3">
    <name type="scientific">Rhodopirellula sallentina SM41</name>
    <dbReference type="NCBI Taxonomy" id="1263870"/>
    <lineage>
        <taxon>Bacteria</taxon>
        <taxon>Pseudomonadati</taxon>
        <taxon>Planctomycetota</taxon>
        <taxon>Planctomycetia</taxon>
        <taxon>Pirellulales</taxon>
        <taxon>Pirellulaceae</taxon>
        <taxon>Rhodopirellula</taxon>
    </lineage>
</organism>
<evidence type="ECO:0000313" key="3">
    <source>
        <dbReference type="Proteomes" id="UP000011885"/>
    </source>
</evidence>
<keyword evidence="1" id="KW-1133">Transmembrane helix</keyword>
<protein>
    <submittedName>
        <fullName evidence="2">Uncharacterized protein</fullName>
    </submittedName>
</protein>
<keyword evidence="1" id="KW-0472">Membrane</keyword>
<evidence type="ECO:0000313" key="2">
    <source>
        <dbReference type="EMBL" id="EMI55935.1"/>
    </source>
</evidence>
<evidence type="ECO:0000256" key="1">
    <source>
        <dbReference type="SAM" id="Phobius"/>
    </source>
</evidence>
<gene>
    <name evidence="2" type="ORF">RSSM_02609</name>
</gene>
<proteinExistence type="predicted"/>
<dbReference type="Proteomes" id="UP000011885">
    <property type="component" value="Unassembled WGS sequence"/>
</dbReference>
<dbReference type="EMBL" id="ANOH01000184">
    <property type="protein sequence ID" value="EMI55935.1"/>
    <property type="molecule type" value="Genomic_DNA"/>
</dbReference>
<keyword evidence="3" id="KW-1185">Reference proteome</keyword>
<dbReference type="PATRIC" id="fig|1263870.3.peg.2776"/>